<evidence type="ECO:0000256" key="2">
    <source>
        <dbReference type="ARBA" id="ARBA00023002"/>
    </source>
</evidence>
<dbReference type="InterPro" id="IPR016161">
    <property type="entry name" value="Ald_DH/histidinol_DH"/>
</dbReference>
<gene>
    <name evidence="6" type="primary">feaB</name>
    <name evidence="6" type="ORF">DOQ08_03174</name>
</gene>
<dbReference type="InterPro" id="IPR015590">
    <property type="entry name" value="Aldehyde_DH_dom"/>
</dbReference>
<dbReference type="Gene3D" id="3.40.309.10">
    <property type="entry name" value="Aldehyde Dehydrogenase, Chain A, domain 2"/>
    <property type="match status" value="1"/>
</dbReference>
<dbReference type="Pfam" id="PF00171">
    <property type="entry name" value="Aldedh"/>
    <property type="match status" value="1"/>
</dbReference>
<name>A0A3M2R8I4_9GAMM</name>
<keyword evidence="7" id="KW-1185">Reference proteome</keyword>
<dbReference type="InterPro" id="IPR016162">
    <property type="entry name" value="Ald_DH_N"/>
</dbReference>
<dbReference type="Gene3D" id="3.40.605.10">
    <property type="entry name" value="Aldehyde Dehydrogenase, Chain A, domain 1"/>
    <property type="match status" value="1"/>
</dbReference>
<dbReference type="FunFam" id="3.40.605.10:FF:000007">
    <property type="entry name" value="NAD/NADP-dependent betaine aldehyde dehydrogenase"/>
    <property type="match status" value="1"/>
</dbReference>
<reference evidence="6 7" key="1">
    <citation type="submission" date="2018-08" db="EMBL/GenBank/DDBJ databases">
        <title>Whole Genome Sequence of the Moderate Halophilic Marine Bacterium Marinobacter litoralis Sw-45.</title>
        <authorList>
            <person name="Musa H."/>
        </authorList>
    </citation>
    <scope>NUCLEOTIDE SEQUENCE [LARGE SCALE GENOMIC DNA]</scope>
    <source>
        <strain evidence="6 7">Sw-45</strain>
    </source>
</reference>
<dbReference type="InterPro" id="IPR029510">
    <property type="entry name" value="Ald_DH_CS_GLU"/>
</dbReference>
<evidence type="ECO:0000256" key="1">
    <source>
        <dbReference type="ARBA" id="ARBA00009986"/>
    </source>
</evidence>
<comment type="similarity">
    <text evidence="1 4">Belongs to the aldehyde dehydrogenase family.</text>
</comment>
<comment type="caution">
    <text evidence="6">The sequence shown here is derived from an EMBL/GenBank/DDBJ whole genome shotgun (WGS) entry which is preliminary data.</text>
</comment>
<proteinExistence type="inferred from homology"/>
<evidence type="ECO:0000259" key="5">
    <source>
        <dbReference type="Pfam" id="PF00171"/>
    </source>
</evidence>
<keyword evidence="2 4" id="KW-0560">Oxidoreductase</keyword>
<sequence>MNSMTNEVANTQQKTRAFLDRQTHRMLIGGQWVDALNGERLQIVNPADEAVIGSIPSAHAEDVDNAVECAKKALEHSVWARMRPSTRQNLLLELADLIERDARVIAELEAIDNGKSAAIAQAVDIGLGLEFFRYMAGWTTKIEGSTLDVSVPFAPPEADFFAYTRREPVGVVAAIIPWNFPFLMACWKLAPALAAGCTVVLKPAEQTSLSALYLGELIEEANFPEGVVNIVTGDGQNAGSALTKHPGINKISFTGSTQVGQVIGRAAMDNMARVTLELGGKSPMIVLGDCDPEKAAQGAATAIFFNHGQTCSAGSRLYVHRSIFDAVVNRLAELAESIPMGSGLDPATEMGPLVSQVQLDRVCHFIEKGREEGARLVTGGERADRKGYYVKPTIFTSEDDSLVIAKEEIFGPVLVAIPFDDVDDVVLRANDSRYGLAASIWSNDLSQVQRIIPRLKAGTVWVNGHNMLDANVPFGGYKLSGVGRDMGKQSLDSYLETKSVFMAL</sequence>
<dbReference type="EC" id="1.2.1.39" evidence="6"/>
<dbReference type="InterPro" id="IPR016163">
    <property type="entry name" value="Ald_DH_C"/>
</dbReference>
<dbReference type="FunFam" id="3.40.309.10:FF:000012">
    <property type="entry name" value="Betaine aldehyde dehydrogenase"/>
    <property type="match status" value="1"/>
</dbReference>
<evidence type="ECO:0000313" key="7">
    <source>
        <dbReference type="Proteomes" id="UP000265903"/>
    </source>
</evidence>
<dbReference type="RefSeq" id="WP_114335951.1">
    <property type="nucleotide sequence ID" value="NZ_QMDL01000006.1"/>
</dbReference>
<feature type="active site" evidence="3">
    <location>
        <position position="277"/>
    </location>
</feature>
<protein>
    <submittedName>
        <fullName evidence="6">Phenylacetaldehyde dehydrogenase</fullName>
        <ecNumber evidence="6">1.2.1.39</ecNumber>
    </submittedName>
</protein>
<dbReference type="GO" id="GO:0008957">
    <property type="term" value="F:phenylacetaldehyde dehydrogenase (NAD+) activity"/>
    <property type="evidence" value="ECO:0007669"/>
    <property type="project" value="UniProtKB-EC"/>
</dbReference>
<dbReference type="AlphaFoldDB" id="A0A3M2R8I4"/>
<dbReference type="PROSITE" id="PS00070">
    <property type="entry name" value="ALDEHYDE_DEHYDR_CYS"/>
    <property type="match status" value="1"/>
</dbReference>
<evidence type="ECO:0000256" key="4">
    <source>
        <dbReference type="RuleBase" id="RU003345"/>
    </source>
</evidence>
<evidence type="ECO:0000313" key="6">
    <source>
        <dbReference type="EMBL" id="RMJ01592.1"/>
    </source>
</evidence>
<dbReference type="InterPro" id="IPR016160">
    <property type="entry name" value="Ald_DH_CS_CYS"/>
</dbReference>
<dbReference type="PROSITE" id="PS00687">
    <property type="entry name" value="ALDEHYDE_DEHYDR_GLU"/>
    <property type="match status" value="1"/>
</dbReference>
<dbReference type="SUPFAM" id="SSF53720">
    <property type="entry name" value="ALDH-like"/>
    <property type="match status" value="1"/>
</dbReference>
<dbReference type="EMBL" id="QMDL01000006">
    <property type="protein sequence ID" value="RMJ01592.1"/>
    <property type="molecule type" value="Genomic_DNA"/>
</dbReference>
<dbReference type="PANTHER" id="PTHR11699">
    <property type="entry name" value="ALDEHYDE DEHYDROGENASE-RELATED"/>
    <property type="match status" value="1"/>
</dbReference>
<accession>A0A3M2R8I4</accession>
<organism evidence="6 7">
    <name type="scientific">Marinobacter litoralis</name>
    <dbReference type="NCBI Taxonomy" id="187981"/>
    <lineage>
        <taxon>Bacteria</taxon>
        <taxon>Pseudomonadati</taxon>
        <taxon>Pseudomonadota</taxon>
        <taxon>Gammaproteobacteria</taxon>
        <taxon>Pseudomonadales</taxon>
        <taxon>Marinobacteraceae</taxon>
        <taxon>Marinobacter</taxon>
    </lineage>
</organism>
<dbReference type="OrthoDB" id="9812625at2"/>
<dbReference type="Proteomes" id="UP000265903">
    <property type="component" value="Unassembled WGS sequence"/>
</dbReference>
<evidence type="ECO:0000256" key="3">
    <source>
        <dbReference type="PROSITE-ProRule" id="PRU10007"/>
    </source>
</evidence>
<feature type="domain" description="Aldehyde dehydrogenase" evidence="5">
    <location>
        <begin position="32"/>
        <end position="500"/>
    </location>
</feature>